<evidence type="ECO:0000259" key="6">
    <source>
        <dbReference type="PROSITE" id="PS51296"/>
    </source>
</evidence>
<dbReference type="InterPro" id="IPR045623">
    <property type="entry name" value="LigXa_C"/>
</dbReference>
<dbReference type="RefSeq" id="WP_146174433.1">
    <property type="nucleotide sequence ID" value="NZ_CP015959.1"/>
</dbReference>
<dbReference type="PANTHER" id="PTHR21266">
    <property type="entry name" value="IRON-SULFUR DOMAIN CONTAINING PROTEIN"/>
    <property type="match status" value="1"/>
</dbReference>
<gene>
    <name evidence="7" type="ORF">VOI32_28445</name>
</gene>
<keyword evidence="5" id="KW-0411">Iron-sulfur</keyword>
<evidence type="ECO:0000256" key="3">
    <source>
        <dbReference type="ARBA" id="ARBA00023002"/>
    </source>
</evidence>
<sequence length="424" mass="46996">MVMKKEENDALTLTGVDTPMGKLLRHFWTPAIRSSALAADGAPVRVKLYGQKFVAFRTTDGKVGFVDEACPHRGVSLALGRNEGNGLRCIFHGWKMDANGAVVDAPCEPAARRERFCASIRMPRYGVREAAGVVWVYLGGGEAPRFPDFEFNTLPADHVCIRRAVVPYNWLQGVEAHIDSSHVGLLHSGFLTVNDDKLEPATRANLAQMMSDKAPTFEMNPTPYGLQESALRKMGDGSTYARVREIVLPFYTFIPGPQDGPCGGRMSVPIDDETSAEWYIVYDPRRPLTKEVIDTTFFNTSDDPDNFALNMGDASNLWGQDREAMKNGHFSGLTTNLSFEDFVVQASMGRRYDRSQEQLGSADIIIVKVRKMMSEALVMLEKGGKVPWLEGFSYPAIRAQSLVYGPTNSWRDFSREGQEASANS</sequence>
<organism evidence="7 8">
    <name type="scientific">Paraburkholderia caribensis</name>
    <dbReference type="NCBI Taxonomy" id="75105"/>
    <lineage>
        <taxon>Bacteria</taxon>
        <taxon>Pseudomonadati</taxon>
        <taxon>Pseudomonadota</taxon>
        <taxon>Betaproteobacteria</taxon>
        <taxon>Burkholderiales</taxon>
        <taxon>Burkholderiaceae</taxon>
        <taxon>Paraburkholderia</taxon>
    </lineage>
</organism>
<dbReference type="PROSITE" id="PS51296">
    <property type="entry name" value="RIESKE"/>
    <property type="match status" value="1"/>
</dbReference>
<evidence type="ECO:0000313" key="8">
    <source>
        <dbReference type="Proteomes" id="UP001462961"/>
    </source>
</evidence>
<dbReference type="Gene3D" id="2.102.10.10">
    <property type="entry name" value="Rieske [2Fe-2S] iron-sulphur domain"/>
    <property type="match status" value="1"/>
</dbReference>
<evidence type="ECO:0000256" key="5">
    <source>
        <dbReference type="ARBA" id="ARBA00023014"/>
    </source>
</evidence>
<keyword evidence="3" id="KW-0560">Oxidoreductase</keyword>
<dbReference type="SUPFAM" id="SSF50022">
    <property type="entry name" value="ISP domain"/>
    <property type="match status" value="1"/>
</dbReference>
<evidence type="ECO:0000256" key="1">
    <source>
        <dbReference type="ARBA" id="ARBA00022714"/>
    </source>
</evidence>
<dbReference type="InterPro" id="IPR036922">
    <property type="entry name" value="Rieske_2Fe-2S_sf"/>
</dbReference>
<protein>
    <submittedName>
        <fullName evidence="7">Rieske 2Fe-2S domain-containing protein</fullName>
    </submittedName>
</protein>
<dbReference type="InterPro" id="IPR050584">
    <property type="entry name" value="Cholesterol_7-desaturase"/>
</dbReference>
<dbReference type="Pfam" id="PF00355">
    <property type="entry name" value="Rieske"/>
    <property type="match status" value="1"/>
</dbReference>
<comment type="caution">
    <text evidence="7">The sequence shown here is derived from an EMBL/GenBank/DDBJ whole genome shotgun (WGS) entry which is preliminary data.</text>
</comment>
<reference evidence="7 8" key="1">
    <citation type="submission" date="2024-01" db="EMBL/GenBank/DDBJ databases">
        <title>The diversity of rhizobia nodulating Mimosa spp. in eleven states of Brazil covering several biomes is determined by host plant, location, and edaphic factors.</title>
        <authorList>
            <person name="Rouws L."/>
            <person name="Barauna A."/>
            <person name="Beukes C."/>
            <person name="De Faria S.M."/>
            <person name="Gross E."/>
            <person name="Dos Reis Junior F.B."/>
            <person name="Simon M."/>
            <person name="Maluk M."/>
            <person name="Odee D.W."/>
            <person name="Kenicer G."/>
            <person name="Young J.P.W."/>
            <person name="Reis V.M."/>
            <person name="Zilli J."/>
            <person name="James E.K."/>
        </authorList>
    </citation>
    <scope>NUCLEOTIDE SEQUENCE [LARGE SCALE GENOMIC DNA]</scope>
    <source>
        <strain evidence="7 8">JHI1651</strain>
    </source>
</reference>
<dbReference type="PANTHER" id="PTHR21266:SF59">
    <property type="entry name" value="BLR4922 PROTEIN"/>
    <property type="match status" value="1"/>
</dbReference>
<feature type="domain" description="Rieske" evidence="6">
    <location>
        <begin position="28"/>
        <end position="136"/>
    </location>
</feature>
<keyword evidence="2" id="KW-0479">Metal-binding</keyword>
<dbReference type="Pfam" id="PF19301">
    <property type="entry name" value="LigXa_C"/>
    <property type="match status" value="1"/>
</dbReference>
<name>A0ABV0E3E9_9BURK</name>
<keyword evidence="4" id="KW-0408">Iron</keyword>
<dbReference type="Proteomes" id="UP001462961">
    <property type="component" value="Unassembled WGS sequence"/>
</dbReference>
<evidence type="ECO:0000256" key="4">
    <source>
        <dbReference type="ARBA" id="ARBA00023004"/>
    </source>
</evidence>
<dbReference type="EMBL" id="JAYLVJ010000043">
    <property type="protein sequence ID" value="MEO1757857.1"/>
    <property type="molecule type" value="Genomic_DNA"/>
</dbReference>
<proteinExistence type="predicted"/>
<dbReference type="Gene3D" id="3.90.380.10">
    <property type="entry name" value="Naphthalene 1,2-dioxygenase Alpha Subunit, Chain A, domain 1"/>
    <property type="match status" value="1"/>
</dbReference>
<evidence type="ECO:0000313" key="7">
    <source>
        <dbReference type="EMBL" id="MEO1757857.1"/>
    </source>
</evidence>
<evidence type="ECO:0000256" key="2">
    <source>
        <dbReference type="ARBA" id="ARBA00022723"/>
    </source>
</evidence>
<keyword evidence="8" id="KW-1185">Reference proteome</keyword>
<keyword evidence="1" id="KW-0001">2Fe-2S</keyword>
<dbReference type="InterPro" id="IPR017941">
    <property type="entry name" value="Rieske_2Fe-2S"/>
</dbReference>
<dbReference type="SUPFAM" id="SSF55961">
    <property type="entry name" value="Bet v1-like"/>
    <property type="match status" value="1"/>
</dbReference>
<accession>A0ABV0E3E9</accession>